<evidence type="ECO:0000313" key="2">
    <source>
        <dbReference type="EnsemblMetazoa" id="AALFPA23_023091.P34347"/>
    </source>
</evidence>
<keyword evidence="3" id="KW-1185">Reference proteome</keyword>
<dbReference type="GeneID" id="115254854"/>
<dbReference type="Proteomes" id="UP000069940">
    <property type="component" value="Unassembled WGS sequence"/>
</dbReference>
<evidence type="ECO:0008006" key="4">
    <source>
        <dbReference type="Google" id="ProtNLM"/>
    </source>
</evidence>
<keyword evidence="1" id="KW-0812">Transmembrane</keyword>
<accession>A0ABM1ZZN3</accession>
<keyword evidence="1" id="KW-1133">Transmembrane helix</keyword>
<dbReference type="EnsemblMetazoa" id="AALFPA23_023091.R34347">
    <property type="protein sequence ID" value="AALFPA23_023091.P34347"/>
    <property type="gene ID" value="AALFPA23_023091"/>
</dbReference>
<evidence type="ECO:0000256" key="1">
    <source>
        <dbReference type="SAM" id="Phobius"/>
    </source>
</evidence>
<protein>
    <recommendedName>
        <fullName evidence="4">Secreted protein</fullName>
    </recommendedName>
</protein>
<dbReference type="RefSeq" id="XP_029708400.2">
    <property type="nucleotide sequence ID" value="XM_029852540.2"/>
</dbReference>
<reference evidence="3" key="1">
    <citation type="journal article" date="2015" name="Proc. Natl. Acad. Sci. U.S.A.">
        <title>Genome sequence of the Asian Tiger mosquito, Aedes albopictus, reveals insights into its biology, genetics, and evolution.</title>
        <authorList>
            <person name="Chen X.G."/>
            <person name="Jiang X."/>
            <person name="Gu J."/>
            <person name="Xu M."/>
            <person name="Wu Y."/>
            <person name="Deng Y."/>
            <person name="Zhang C."/>
            <person name="Bonizzoni M."/>
            <person name="Dermauw W."/>
            <person name="Vontas J."/>
            <person name="Armbruster P."/>
            <person name="Huang X."/>
            <person name="Yang Y."/>
            <person name="Zhang H."/>
            <person name="He W."/>
            <person name="Peng H."/>
            <person name="Liu Y."/>
            <person name="Wu K."/>
            <person name="Chen J."/>
            <person name="Lirakis M."/>
            <person name="Topalis P."/>
            <person name="Van Leeuwen T."/>
            <person name="Hall A.B."/>
            <person name="Jiang X."/>
            <person name="Thorpe C."/>
            <person name="Mueller R.L."/>
            <person name="Sun C."/>
            <person name="Waterhouse R.M."/>
            <person name="Yan G."/>
            <person name="Tu Z.J."/>
            <person name="Fang X."/>
            <person name="James A.A."/>
        </authorList>
    </citation>
    <scope>NUCLEOTIDE SEQUENCE [LARGE SCALE GENOMIC DNA]</scope>
    <source>
        <strain evidence="3">Foshan</strain>
    </source>
</reference>
<name>A0ABM1ZZN3_AEDAL</name>
<sequence>MQNQNGLSASKIAYKIAELSCSLHQKMNVCSIVSMLFFVVLGGLLLTQSVWSEDVPESCIAASCTTFQQINTLYCHANPARFCQCRPAVGGGWTLQVMPCPEPETMFSFRHQVCVHPSMWDDAECGPSGPGGDEDETDLENVILGCEAAPCGTYEEINTLTCHPDAKRFCQCRPVSTQEEYPNRGLFQAISMPCAQGTSFSFGLQTCAHDALWINTCP</sequence>
<proteinExistence type="predicted"/>
<organism evidence="2 3">
    <name type="scientific">Aedes albopictus</name>
    <name type="common">Asian tiger mosquito</name>
    <name type="synonym">Stegomyia albopicta</name>
    <dbReference type="NCBI Taxonomy" id="7160"/>
    <lineage>
        <taxon>Eukaryota</taxon>
        <taxon>Metazoa</taxon>
        <taxon>Ecdysozoa</taxon>
        <taxon>Arthropoda</taxon>
        <taxon>Hexapoda</taxon>
        <taxon>Insecta</taxon>
        <taxon>Pterygota</taxon>
        <taxon>Neoptera</taxon>
        <taxon>Endopterygota</taxon>
        <taxon>Diptera</taxon>
        <taxon>Nematocera</taxon>
        <taxon>Culicoidea</taxon>
        <taxon>Culicidae</taxon>
        <taxon>Culicinae</taxon>
        <taxon>Aedini</taxon>
        <taxon>Aedes</taxon>
        <taxon>Stegomyia</taxon>
    </lineage>
</organism>
<keyword evidence="1" id="KW-0472">Membrane</keyword>
<evidence type="ECO:0000313" key="3">
    <source>
        <dbReference type="Proteomes" id="UP000069940"/>
    </source>
</evidence>
<feature type="transmembrane region" description="Helical" evidence="1">
    <location>
        <begin position="29"/>
        <end position="51"/>
    </location>
</feature>
<reference evidence="2" key="2">
    <citation type="submission" date="2025-05" db="UniProtKB">
        <authorList>
            <consortium name="EnsemblMetazoa"/>
        </authorList>
    </citation>
    <scope>IDENTIFICATION</scope>
    <source>
        <strain evidence="2">Foshan</strain>
    </source>
</reference>